<keyword evidence="2" id="KW-1185">Reference proteome</keyword>
<name>A0ACC0NLB1_RHOML</name>
<gene>
    <name evidence="1" type="ORF">RHMOL_Rhmol05G0009600</name>
</gene>
<evidence type="ECO:0000313" key="2">
    <source>
        <dbReference type="Proteomes" id="UP001062846"/>
    </source>
</evidence>
<proteinExistence type="predicted"/>
<evidence type="ECO:0000313" key="1">
    <source>
        <dbReference type="EMBL" id="KAI8553362.1"/>
    </source>
</evidence>
<protein>
    <submittedName>
        <fullName evidence="1">Uncharacterized protein</fullName>
    </submittedName>
</protein>
<comment type="caution">
    <text evidence="1">The sequence shown here is derived from an EMBL/GenBank/DDBJ whole genome shotgun (WGS) entry which is preliminary data.</text>
</comment>
<reference evidence="1" key="1">
    <citation type="submission" date="2022-02" db="EMBL/GenBank/DDBJ databases">
        <title>Plant Genome Project.</title>
        <authorList>
            <person name="Zhang R.-G."/>
        </authorList>
    </citation>
    <scope>NUCLEOTIDE SEQUENCE</scope>
    <source>
        <strain evidence="1">AT1</strain>
    </source>
</reference>
<sequence>MVTSFGDGFCSVVVTWMRPLWLGVLVVLCAEIQSSATNRSSQSGVGLVVRCFWVAALAVDVCAAGEGLMMVLVWPHGSDCCGFCFRRSVCFRRRSLLLKEIGST</sequence>
<dbReference type="Proteomes" id="UP001062846">
    <property type="component" value="Chromosome 5"/>
</dbReference>
<organism evidence="1 2">
    <name type="scientific">Rhododendron molle</name>
    <name type="common">Chinese azalea</name>
    <name type="synonym">Azalea mollis</name>
    <dbReference type="NCBI Taxonomy" id="49168"/>
    <lineage>
        <taxon>Eukaryota</taxon>
        <taxon>Viridiplantae</taxon>
        <taxon>Streptophyta</taxon>
        <taxon>Embryophyta</taxon>
        <taxon>Tracheophyta</taxon>
        <taxon>Spermatophyta</taxon>
        <taxon>Magnoliopsida</taxon>
        <taxon>eudicotyledons</taxon>
        <taxon>Gunneridae</taxon>
        <taxon>Pentapetalae</taxon>
        <taxon>asterids</taxon>
        <taxon>Ericales</taxon>
        <taxon>Ericaceae</taxon>
        <taxon>Ericoideae</taxon>
        <taxon>Rhodoreae</taxon>
        <taxon>Rhododendron</taxon>
    </lineage>
</organism>
<accession>A0ACC0NLB1</accession>
<dbReference type="EMBL" id="CM046392">
    <property type="protein sequence ID" value="KAI8553362.1"/>
    <property type="molecule type" value="Genomic_DNA"/>
</dbReference>